<keyword evidence="2" id="KW-1185">Reference proteome</keyword>
<organism evidence="1 2">
    <name type="scientific">Dreissena polymorpha</name>
    <name type="common">Zebra mussel</name>
    <name type="synonym">Mytilus polymorpha</name>
    <dbReference type="NCBI Taxonomy" id="45954"/>
    <lineage>
        <taxon>Eukaryota</taxon>
        <taxon>Metazoa</taxon>
        <taxon>Spiralia</taxon>
        <taxon>Lophotrochozoa</taxon>
        <taxon>Mollusca</taxon>
        <taxon>Bivalvia</taxon>
        <taxon>Autobranchia</taxon>
        <taxon>Heteroconchia</taxon>
        <taxon>Euheterodonta</taxon>
        <taxon>Imparidentia</taxon>
        <taxon>Neoheterodontei</taxon>
        <taxon>Myida</taxon>
        <taxon>Dreissenoidea</taxon>
        <taxon>Dreissenidae</taxon>
        <taxon>Dreissena</taxon>
    </lineage>
</organism>
<proteinExistence type="predicted"/>
<reference evidence="1" key="2">
    <citation type="submission" date="2020-11" db="EMBL/GenBank/DDBJ databases">
        <authorList>
            <person name="McCartney M.A."/>
            <person name="Auch B."/>
            <person name="Kono T."/>
            <person name="Mallez S."/>
            <person name="Becker A."/>
            <person name="Gohl D.M."/>
            <person name="Silverstein K.A.T."/>
            <person name="Koren S."/>
            <person name="Bechman K.B."/>
            <person name="Herman A."/>
            <person name="Abrahante J.E."/>
            <person name="Garbe J."/>
        </authorList>
    </citation>
    <scope>NUCLEOTIDE SEQUENCE</scope>
    <source>
        <strain evidence="1">Duluth1</strain>
        <tissue evidence="1">Whole animal</tissue>
    </source>
</reference>
<dbReference type="EMBL" id="JAIWYP010000022">
    <property type="protein sequence ID" value="KAH3692525.1"/>
    <property type="molecule type" value="Genomic_DNA"/>
</dbReference>
<dbReference type="AlphaFoldDB" id="A0A9D4BF81"/>
<evidence type="ECO:0000313" key="1">
    <source>
        <dbReference type="EMBL" id="KAH3692525.1"/>
    </source>
</evidence>
<dbReference type="Proteomes" id="UP000828390">
    <property type="component" value="Unassembled WGS sequence"/>
</dbReference>
<accession>A0A9D4BF81</accession>
<comment type="caution">
    <text evidence="1">The sequence shown here is derived from an EMBL/GenBank/DDBJ whole genome shotgun (WGS) entry which is preliminary data.</text>
</comment>
<name>A0A9D4BF81_DREPO</name>
<evidence type="ECO:0000313" key="2">
    <source>
        <dbReference type="Proteomes" id="UP000828390"/>
    </source>
</evidence>
<gene>
    <name evidence="1" type="ORF">DPMN_194367</name>
</gene>
<sequence length="63" mass="7180">MAKTEECKNSLCSASCVGVNFKPYTTASSLVRGKPVLRHFLSRQSRHGPKNFMTLHRPEWEMV</sequence>
<protein>
    <submittedName>
        <fullName evidence="1">Uncharacterized protein</fullName>
    </submittedName>
</protein>
<reference evidence="1" key="1">
    <citation type="journal article" date="2019" name="bioRxiv">
        <title>The Genome of the Zebra Mussel, Dreissena polymorpha: A Resource for Invasive Species Research.</title>
        <authorList>
            <person name="McCartney M.A."/>
            <person name="Auch B."/>
            <person name="Kono T."/>
            <person name="Mallez S."/>
            <person name="Zhang Y."/>
            <person name="Obille A."/>
            <person name="Becker A."/>
            <person name="Abrahante J.E."/>
            <person name="Garbe J."/>
            <person name="Badalamenti J.P."/>
            <person name="Herman A."/>
            <person name="Mangelson H."/>
            <person name="Liachko I."/>
            <person name="Sullivan S."/>
            <person name="Sone E.D."/>
            <person name="Koren S."/>
            <person name="Silverstein K.A.T."/>
            <person name="Beckman K.B."/>
            <person name="Gohl D.M."/>
        </authorList>
    </citation>
    <scope>NUCLEOTIDE SEQUENCE</scope>
    <source>
        <strain evidence="1">Duluth1</strain>
        <tissue evidence="1">Whole animal</tissue>
    </source>
</reference>